<dbReference type="PANTHER" id="PTHR31801:SF1">
    <property type="entry name" value="SPHINGOMYELIN PHOSPHODIESTERASE"/>
    <property type="match status" value="1"/>
</dbReference>
<feature type="transmembrane region" description="Helical" evidence="1">
    <location>
        <begin position="1186"/>
        <end position="1203"/>
    </location>
</feature>
<protein>
    <submittedName>
        <fullName evidence="2">Uncharacterized protein</fullName>
    </submittedName>
</protein>
<reference evidence="3" key="1">
    <citation type="journal article" date="2015" name="Nat. Plants">
        <title>Genome expansion of Arabis alpina linked with retrotransposition and reduced symmetric DNA methylation.</title>
        <authorList>
            <person name="Willing E.M."/>
            <person name="Rawat V."/>
            <person name="Mandakova T."/>
            <person name="Maumus F."/>
            <person name="James G.V."/>
            <person name="Nordstroem K.J."/>
            <person name="Becker C."/>
            <person name="Warthmann N."/>
            <person name="Chica C."/>
            <person name="Szarzynska B."/>
            <person name="Zytnicki M."/>
            <person name="Albani M.C."/>
            <person name="Kiefer C."/>
            <person name="Bergonzi S."/>
            <person name="Castaings L."/>
            <person name="Mateos J.L."/>
            <person name="Berns M.C."/>
            <person name="Bujdoso N."/>
            <person name="Piofczyk T."/>
            <person name="de Lorenzo L."/>
            <person name="Barrero-Sicilia C."/>
            <person name="Mateos I."/>
            <person name="Piednoel M."/>
            <person name="Hagmann J."/>
            <person name="Chen-Min-Tao R."/>
            <person name="Iglesias-Fernandez R."/>
            <person name="Schuster S.C."/>
            <person name="Alonso-Blanco C."/>
            <person name="Roudier F."/>
            <person name="Carbonero P."/>
            <person name="Paz-Ares J."/>
            <person name="Davis S.J."/>
            <person name="Pecinka A."/>
            <person name="Quesneville H."/>
            <person name="Colot V."/>
            <person name="Lysak M.A."/>
            <person name="Weigel D."/>
            <person name="Coupland G."/>
            <person name="Schneeberger K."/>
        </authorList>
    </citation>
    <scope>NUCLEOTIDE SEQUENCE [LARGE SCALE GENOMIC DNA]</scope>
    <source>
        <strain evidence="3">cv. Pajares</strain>
    </source>
</reference>
<dbReference type="Proteomes" id="UP000029120">
    <property type="component" value="Chromosome 6"/>
</dbReference>
<evidence type="ECO:0000256" key="1">
    <source>
        <dbReference type="SAM" id="Phobius"/>
    </source>
</evidence>
<proteinExistence type="predicted"/>
<keyword evidence="1" id="KW-0812">Transmembrane</keyword>
<dbReference type="PANTHER" id="PTHR31801">
    <property type="entry name" value="ALTERED INHERITANCE OF MITOCHONDRIA PROTEIN 24, MITOCHONDRIAL"/>
    <property type="match status" value="1"/>
</dbReference>
<keyword evidence="3" id="KW-1185">Reference proteome</keyword>
<keyword evidence="1" id="KW-1133">Transmembrane helix</keyword>
<dbReference type="AlphaFoldDB" id="A0A087GNC7"/>
<dbReference type="eggNOG" id="ENOG502QSXW">
    <property type="taxonomic scope" value="Eukaryota"/>
</dbReference>
<evidence type="ECO:0000313" key="2">
    <source>
        <dbReference type="EMBL" id="KFK31379.1"/>
    </source>
</evidence>
<dbReference type="Gramene" id="KFK31379">
    <property type="protein sequence ID" value="KFK31379"/>
    <property type="gene ID" value="AALP_AA6G104400"/>
</dbReference>
<gene>
    <name evidence="2" type="ordered locus">AALP_Aa6g104400</name>
</gene>
<dbReference type="EMBL" id="CM002874">
    <property type="protein sequence ID" value="KFK31379.1"/>
    <property type="molecule type" value="Genomic_DNA"/>
</dbReference>
<evidence type="ECO:0000313" key="3">
    <source>
        <dbReference type="Proteomes" id="UP000029120"/>
    </source>
</evidence>
<name>A0A087GNC7_ARAAL</name>
<keyword evidence="1" id="KW-0472">Membrane</keyword>
<organism evidence="2 3">
    <name type="scientific">Arabis alpina</name>
    <name type="common">Alpine rock-cress</name>
    <dbReference type="NCBI Taxonomy" id="50452"/>
    <lineage>
        <taxon>Eukaryota</taxon>
        <taxon>Viridiplantae</taxon>
        <taxon>Streptophyta</taxon>
        <taxon>Embryophyta</taxon>
        <taxon>Tracheophyta</taxon>
        <taxon>Spermatophyta</taxon>
        <taxon>Magnoliopsida</taxon>
        <taxon>eudicotyledons</taxon>
        <taxon>Gunneridae</taxon>
        <taxon>Pentapetalae</taxon>
        <taxon>rosids</taxon>
        <taxon>malvids</taxon>
        <taxon>Brassicales</taxon>
        <taxon>Brassicaceae</taxon>
        <taxon>Arabideae</taxon>
        <taxon>Arabis</taxon>
    </lineage>
</organism>
<sequence length="1207" mass="135609">MAGILNRTLVVPPVLDHHSVALGSCPKFRVSSPIEIRNSVWNHSIELLRNGRYVSMADVIDISSLVYSSAIRVIDFRYFVSLLCGVDMETLCSVKLSEQSYKALEQCGSLLSGVYGNVYKCLYGVDEDCRTTVWTYKNGDSDSDSDGGLDSFQPDEKLKKKKKMSYVRRRRDVYKTLGYGSVADSVAILAFGSLFTAPYKGSELYIDIHESLRDRKIQSLIKKVEFLPCAPEIMSAGKRYASDMIQALFLCAQLRLLDGQFKNHRENTFSGLYQKLESLSQEKKTPRPIHVFVMTDLPESNWTGTYLGDLSKNSSSFKLHSLREQDEVVLQTQKKLASTNHGQKFGSIPMNLDSIKKMQNHCPPREVSNVQLYIEEAVCSCASLGFIGTAGSTIADSVELMRKFNACSKTLVPSSAPPYLPMLPHSYTVDSLSQSQDLATAILAASTPSNISAACSSLESFLQSHTPDQCRHFFSITFPSLICKLFGFGDPTAGSPAQSPWIDVIAAGNDLGLAERVFSLLSPSGILMSSIFAVDKLSLVKYVFPTERLPEYARFMLSSDKDRSALSNLCPFLKGKIEEDSLRGSSYEVRVNVFEYYMFWLSYYPVCRGNIENSSVIPIQKRKMFRLENWTLIKGFPGSNKRDSDHKLECNLYTRILYSYLKAFVPVLDLNAHQPYRSSLLHYGNGYDGSVMARAEFLVNVFVHYWLVENDFSPFPVVAAKSFGVAPPFRSAVEEIPPTCGLEEGVKLLVKYLNLSWVTSGAGSENYIEYGESPRWKTPTSGSSFHAANLSLRPLTSWNTHLQRPLYRYLLRSFLFCPIGSSIKNASQVFSIWVMYLEPWLISLDDFSNLEAALNGSVKDVKKEESYESCVYGYTSLWQSYVISNYLYYSSLVMHFIGFAHKFLHTDPEIITQMVLKVMSILTSSRELLVLMKNIDKAFHSKQTGPGNSTVNELSRFVPSIREQLKDWEDGLCESNADGSFLHENWNKDLKLFGDSEDGGQQLLQLFILRAEAELQAVSEKNLSEALKCVDSLKTVVSNFFGGHVIKPIAFSLEPDHPHKIRDELFKPRGAGNQIAGSVKYKGDWMTRPVSEDEVAWMAKLVINISIWLNDRLGLNKPDTNKDKKESSESVSYVDISEEDARSIAGPGDAARMMLRGIVMVCGSVLQLMRKYGVRVNLRVMASKKFMMLLFLYVVFAVLKRIVTRMI</sequence>
<dbReference type="OrthoDB" id="10251508at2759"/>
<accession>A0A087GNC7</accession>